<gene>
    <name evidence="1" type="ORF">ENJ51_09245</name>
</gene>
<evidence type="ECO:0000313" key="1">
    <source>
        <dbReference type="EMBL" id="HFC92983.1"/>
    </source>
</evidence>
<dbReference type="SUPFAM" id="SSF47598">
    <property type="entry name" value="Ribbon-helix-helix"/>
    <property type="match status" value="1"/>
</dbReference>
<comment type="caution">
    <text evidence="1">The sequence shown here is derived from an EMBL/GenBank/DDBJ whole genome shotgun (WGS) entry which is preliminary data.</text>
</comment>
<dbReference type="AlphaFoldDB" id="A0A7V2T418"/>
<dbReference type="Proteomes" id="UP000885750">
    <property type="component" value="Unassembled WGS sequence"/>
</dbReference>
<dbReference type="InterPro" id="IPR010985">
    <property type="entry name" value="Ribbon_hlx_hlx"/>
</dbReference>
<dbReference type="InterPro" id="IPR013321">
    <property type="entry name" value="Arc_rbn_hlx_hlx"/>
</dbReference>
<dbReference type="EMBL" id="DRMS01000343">
    <property type="protein sequence ID" value="HFC92983.1"/>
    <property type="molecule type" value="Genomic_DNA"/>
</dbReference>
<sequence>MSTSVKTAISLQKTLFQRINELAKELGISRSRLFVMAIEDFIKKIENKKMLSKINTAYSDHLDVEDKKNAQAMRNKQKQLLEQDPW</sequence>
<name>A0A7V2T418_LEUMU</name>
<dbReference type="GO" id="GO:0006355">
    <property type="term" value="P:regulation of DNA-templated transcription"/>
    <property type="evidence" value="ECO:0007669"/>
    <property type="project" value="InterPro"/>
</dbReference>
<organism evidence="1">
    <name type="scientific">Leucothrix mucor</name>
    <dbReference type="NCBI Taxonomy" id="45248"/>
    <lineage>
        <taxon>Bacteria</taxon>
        <taxon>Pseudomonadati</taxon>
        <taxon>Pseudomonadota</taxon>
        <taxon>Gammaproteobacteria</taxon>
        <taxon>Thiotrichales</taxon>
        <taxon>Thiotrichaceae</taxon>
        <taxon>Leucothrix</taxon>
    </lineage>
</organism>
<accession>A0A7V2T418</accession>
<reference evidence="1" key="1">
    <citation type="journal article" date="2020" name="mSystems">
        <title>Genome- and Community-Level Interaction Insights into Carbon Utilization and Element Cycling Functions of Hydrothermarchaeota in Hydrothermal Sediment.</title>
        <authorList>
            <person name="Zhou Z."/>
            <person name="Liu Y."/>
            <person name="Xu W."/>
            <person name="Pan J."/>
            <person name="Luo Z.H."/>
            <person name="Li M."/>
        </authorList>
    </citation>
    <scope>NUCLEOTIDE SEQUENCE [LARGE SCALE GENOMIC DNA]</scope>
    <source>
        <strain evidence="1">HyVt-493</strain>
    </source>
</reference>
<dbReference type="Gene3D" id="1.10.1220.10">
    <property type="entry name" value="Met repressor-like"/>
    <property type="match status" value="1"/>
</dbReference>
<proteinExistence type="predicted"/>
<protein>
    <submittedName>
        <fullName evidence="1">Ribbon-helix-helix domain-containing protein</fullName>
    </submittedName>
</protein>